<dbReference type="AlphaFoldDB" id="A0A443LUD8"/>
<protein>
    <submittedName>
        <fullName evidence="2">GNAT family N-acetyltransferase</fullName>
    </submittedName>
</protein>
<evidence type="ECO:0000313" key="2">
    <source>
        <dbReference type="EMBL" id="RWR52809.1"/>
    </source>
</evidence>
<dbReference type="Pfam" id="PF00583">
    <property type="entry name" value="Acetyltransf_1"/>
    <property type="match status" value="1"/>
</dbReference>
<proteinExistence type="predicted"/>
<keyword evidence="3" id="KW-1185">Reference proteome</keyword>
<comment type="caution">
    <text evidence="2">The sequence shown here is derived from an EMBL/GenBank/DDBJ whole genome shotgun (WGS) entry which is preliminary data.</text>
</comment>
<reference evidence="3" key="2">
    <citation type="submission" date="2019-01" db="EMBL/GenBank/DDBJ databases">
        <title>Sinorhodobacter populi sp. nov. isolated from the symptomatic bark tissue of Populus euramericana canker.</title>
        <authorList>
            <person name="Li Y."/>
        </authorList>
    </citation>
    <scope>NUCLEOTIDE SEQUENCE [LARGE SCALE GENOMIC DNA]</scope>
    <source>
        <strain evidence="3">CGMCC 1.12963</strain>
    </source>
</reference>
<evidence type="ECO:0000313" key="3">
    <source>
        <dbReference type="Proteomes" id="UP000288071"/>
    </source>
</evidence>
<reference evidence="2 3" key="1">
    <citation type="submission" date="2019-01" db="EMBL/GenBank/DDBJ databases">
        <title>Sinorhodobacter populi sp. nov. isolated from the symptomatic bark tissue of Populus euramericana canker.</title>
        <authorList>
            <person name="Xu G."/>
        </authorList>
    </citation>
    <scope>NUCLEOTIDE SEQUENCE [LARGE SCALE GENOMIC DNA]</scope>
    <source>
        <strain evidence="2 3">CGMCC 1.12963</strain>
    </source>
</reference>
<dbReference type="PANTHER" id="PTHR43415">
    <property type="entry name" value="SPERMIDINE N(1)-ACETYLTRANSFERASE"/>
    <property type="match status" value="1"/>
</dbReference>
<name>A0A443LUD8_9RHOB</name>
<gene>
    <name evidence="2" type="ORF">EOW66_09080</name>
</gene>
<sequence length="170" mass="18689">MSLMTPEYSHAVIRAFEPSDVPALTQLLNMPGVVAGTLQQPFRSFAERAKLAEYFSPQVNIIAELDGVLLGHACLNVASDISCRHSGSVDVVVRDDHWRMGIGSNLVRTLLDQADNSIGLRRVELTVLAENTGAIALYETLGFQREGVFHDYAFKAGRFVDAIPMARIKM</sequence>
<dbReference type="PANTHER" id="PTHR43415:SF3">
    <property type="entry name" value="GNAT-FAMILY ACETYLTRANSFERASE"/>
    <property type="match status" value="1"/>
</dbReference>
<dbReference type="InterPro" id="IPR016181">
    <property type="entry name" value="Acyl_CoA_acyltransferase"/>
</dbReference>
<dbReference type="SUPFAM" id="SSF55729">
    <property type="entry name" value="Acyl-CoA N-acyltransferases (Nat)"/>
    <property type="match status" value="1"/>
</dbReference>
<keyword evidence="2" id="KW-0808">Transferase</keyword>
<organism evidence="2 3">
    <name type="scientific">Paenirhodobacter huangdaonensis</name>
    <dbReference type="NCBI Taxonomy" id="2501515"/>
    <lineage>
        <taxon>Bacteria</taxon>
        <taxon>Pseudomonadati</taxon>
        <taxon>Pseudomonadota</taxon>
        <taxon>Alphaproteobacteria</taxon>
        <taxon>Rhodobacterales</taxon>
        <taxon>Rhodobacter group</taxon>
        <taxon>Paenirhodobacter</taxon>
    </lineage>
</organism>
<dbReference type="GO" id="GO:0016747">
    <property type="term" value="F:acyltransferase activity, transferring groups other than amino-acyl groups"/>
    <property type="evidence" value="ECO:0007669"/>
    <property type="project" value="InterPro"/>
</dbReference>
<dbReference type="Gene3D" id="3.40.630.30">
    <property type="match status" value="1"/>
</dbReference>
<dbReference type="InterPro" id="IPR000182">
    <property type="entry name" value="GNAT_dom"/>
</dbReference>
<feature type="domain" description="N-acetyltransferase" evidence="1">
    <location>
        <begin position="11"/>
        <end position="166"/>
    </location>
</feature>
<dbReference type="CDD" id="cd04301">
    <property type="entry name" value="NAT_SF"/>
    <property type="match status" value="1"/>
</dbReference>
<evidence type="ECO:0000259" key="1">
    <source>
        <dbReference type="PROSITE" id="PS51186"/>
    </source>
</evidence>
<dbReference type="PROSITE" id="PS51186">
    <property type="entry name" value="GNAT"/>
    <property type="match status" value="1"/>
</dbReference>
<dbReference type="EMBL" id="SAVA01000004">
    <property type="protein sequence ID" value="RWR52809.1"/>
    <property type="molecule type" value="Genomic_DNA"/>
</dbReference>
<dbReference type="RefSeq" id="WP_128156072.1">
    <property type="nucleotide sequence ID" value="NZ_JBHSOM010000020.1"/>
</dbReference>
<dbReference type="Proteomes" id="UP000288071">
    <property type="component" value="Unassembled WGS sequence"/>
</dbReference>
<accession>A0A443LUD8</accession>